<sequence>MNSNSLWEANLRVIESQYPGLAGQLLQPRSAEPALSDDEIQLEQAVSGAPTLLIRGIHIHSMRDPVREGRRLGEAPGDGPVIVLGFGLGYVAEAIAETVGNRPIILVERRVEILKKALECRDLRNFLTKYRILFVLGGSGEGITGALRLLEGKTGETKPTLVRNRPLMSLDEEWYAAVERRINTWSAREDVNVATLRRFGKRWVRNLAANREAIRDLPGVSRLEGCLAPLSVPVLLVAAGPSLDEIAPLLPELAERAVIVGVDTSLRLLLEQGVDPDFAVAVDPQFWNARHLDRARAAHTCLIAESAVYPPVLHWNHRNTDGSLPFARAFLCASLFPLGRFIEERLDPKGALGAGGSVATTAWDFARILGSREIWIAGLDLSFPNLKTHFRGALFESRSLAESIRFNPAETWSARALRDGRPFKAPAASGGEVLTDSRLALYSSWFESKFRQYPDLHNRSLSPGGLAIPGLSAARAEELLALPPRRAEINRLLQSVFAKIEGEFNAPEEREKRLARYEEAYKTLTRGLERVKALAKEAAALSSKAAGGRTGSDRRPESADRDRVLKRLGELNRLIMESEVKDVAGFLFPPLSELETGLLTPESDPFARHLELSAKLYGSLAETAGYNLEYLQ</sequence>
<dbReference type="Pfam" id="PF01973">
    <property type="entry name" value="MptE-like"/>
    <property type="match status" value="1"/>
</dbReference>
<evidence type="ECO:0000313" key="3">
    <source>
        <dbReference type="Proteomes" id="UP000009223"/>
    </source>
</evidence>
<name>F5YIJ5_TREPZ</name>
<dbReference type="EMBL" id="CP001843">
    <property type="protein sequence ID" value="AEF86295.1"/>
    <property type="molecule type" value="Genomic_DNA"/>
</dbReference>
<dbReference type="PANTHER" id="PTHR41786:SF1">
    <property type="entry name" value="6-HYDROXYMETHYLPTERIN DIPHOSPHOKINASE MPTE-LIKE DOMAIN-CONTAINING PROTEIN"/>
    <property type="match status" value="1"/>
</dbReference>
<reference evidence="3" key="1">
    <citation type="submission" date="2009-12" db="EMBL/GenBank/DDBJ databases">
        <title>Complete sequence of Treponema primitia strain ZAS-2.</title>
        <authorList>
            <person name="Tetu S.G."/>
            <person name="Matson E."/>
            <person name="Ren Q."/>
            <person name="Seshadri R."/>
            <person name="Elbourne L."/>
            <person name="Hassan K.A."/>
            <person name="Durkin A."/>
            <person name="Radune D."/>
            <person name="Mohamoud Y."/>
            <person name="Shay R."/>
            <person name="Jin S."/>
            <person name="Zhang X."/>
            <person name="Lucey K."/>
            <person name="Ballor N.R."/>
            <person name="Ottesen E."/>
            <person name="Rosenthal R."/>
            <person name="Allen A."/>
            <person name="Leadbetter J.R."/>
            <person name="Paulsen I.T."/>
        </authorList>
    </citation>
    <scope>NUCLEOTIDE SEQUENCE [LARGE SCALE GENOMIC DNA]</scope>
    <source>
        <strain evidence="3">ATCC BAA-887 / DSM 12427 / ZAS-2</strain>
    </source>
</reference>
<dbReference type="STRING" id="545694.TREPR_2208"/>
<dbReference type="InterPro" id="IPR002826">
    <property type="entry name" value="MptE-like"/>
</dbReference>
<dbReference type="RefSeq" id="WP_015707982.1">
    <property type="nucleotide sequence ID" value="NC_015578.1"/>
</dbReference>
<dbReference type="AlphaFoldDB" id="F5YIJ5"/>
<keyword evidence="3" id="KW-1185">Reference proteome</keyword>
<evidence type="ECO:0000313" key="2">
    <source>
        <dbReference type="EMBL" id="AEF86295.1"/>
    </source>
</evidence>
<accession>F5YIJ5</accession>
<dbReference type="KEGG" id="tpi:TREPR_2208"/>
<gene>
    <name evidence="2" type="ordered locus">TREPR_2208</name>
</gene>
<dbReference type="PANTHER" id="PTHR41786">
    <property type="entry name" value="MOTILITY ACCESSORY FACTOR MAF"/>
    <property type="match status" value="1"/>
</dbReference>
<dbReference type="OrthoDB" id="5458680at2"/>
<organism evidence="2 3">
    <name type="scientific">Treponema primitia (strain ATCC BAA-887 / DSM 12427 / ZAS-2)</name>
    <dbReference type="NCBI Taxonomy" id="545694"/>
    <lineage>
        <taxon>Bacteria</taxon>
        <taxon>Pseudomonadati</taxon>
        <taxon>Spirochaetota</taxon>
        <taxon>Spirochaetia</taxon>
        <taxon>Spirochaetales</taxon>
        <taxon>Treponemataceae</taxon>
        <taxon>Treponema</taxon>
    </lineage>
</organism>
<dbReference type="Proteomes" id="UP000009223">
    <property type="component" value="Chromosome"/>
</dbReference>
<evidence type="ECO:0000259" key="1">
    <source>
        <dbReference type="Pfam" id="PF01973"/>
    </source>
</evidence>
<proteinExistence type="predicted"/>
<dbReference type="eggNOG" id="COG2604">
    <property type="taxonomic scope" value="Bacteria"/>
</dbReference>
<reference evidence="2 3" key="2">
    <citation type="journal article" date="2011" name="ISME J.">
        <title>RNA-seq reveals cooperative metabolic interactions between two termite-gut spirochete species in co-culture.</title>
        <authorList>
            <person name="Rosenthal A.Z."/>
            <person name="Matson E.G."/>
            <person name="Eldar A."/>
            <person name="Leadbetter J.R."/>
        </authorList>
    </citation>
    <scope>NUCLEOTIDE SEQUENCE [LARGE SCALE GENOMIC DNA]</scope>
    <source>
        <strain evidence="3">ATCC BAA-887 / DSM 12427 / ZAS-2</strain>
    </source>
</reference>
<protein>
    <recommendedName>
        <fullName evidence="1">6-hydroxymethylpterin diphosphokinase MptE-like domain-containing protein</fullName>
    </recommendedName>
</protein>
<feature type="domain" description="6-hydroxymethylpterin diphosphokinase MptE-like" evidence="1">
    <location>
        <begin position="206"/>
        <end position="385"/>
    </location>
</feature>
<dbReference type="HOGENOM" id="CLU_026503_0_0_12"/>